<name>A0A6A4T8Y9_SCOMX</name>
<dbReference type="Gene3D" id="2.40.50.960">
    <property type="match status" value="1"/>
</dbReference>
<evidence type="ECO:0000256" key="5">
    <source>
        <dbReference type="ARBA" id="ARBA00023242"/>
    </source>
</evidence>
<keyword evidence="5" id="KW-0539">Nucleus</keyword>
<dbReference type="GO" id="GO:0070187">
    <property type="term" value="C:shelterin complex"/>
    <property type="evidence" value="ECO:0007669"/>
    <property type="project" value="InterPro"/>
</dbReference>
<feature type="compositionally biased region" description="Low complexity" evidence="6">
    <location>
        <begin position="264"/>
        <end position="273"/>
    </location>
</feature>
<feature type="compositionally biased region" description="Low complexity" evidence="6">
    <location>
        <begin position="330"/>
        <end position="348"/>
    </location>
</feature>
<feature type="compositionally biased region" description="Basic and acidic residues" evidence="6">
    <location>
        <begin position="300"/>
        <end position="309"/>
    </location>
</feature>
<dbReference type="AlphaFoldDB" id="A0A6A4T8Y9"/>
<dbReference type="GO" id="GO:0070198">
    <property type="term" value="P:protein localization to chromosome, telomeric region"/>
    <property type="evidence" value="ECO:0007669"/>
    <property type="project" value="TreeGrafter"/>
</dbReference>
<feature type="compositionally biased region" description="Low complexity" evidence="6">
    <location>
        <begin position="405"/>
        <end position="414"/>
    </location>
</feature>
<evidence type="ECO:0000256" key="3">
    <source>
        <dbReference type="ARBA" id="ARBA00022454"/>
    </source>
</evidence>
<reference evidence="8 9" key="1">
    <citation type="submission" date="2019-06" db="EMBL/GenBank/DDBJ databases">
        <title>Draft genomes of female and male turbot (Scophthalmus maximus).</title>
        <authorList>
            <person name="Xu H."/>
            <person name="Xu X.-W."/>
            <person name="Shao C."/>
            <person name="Chen S."/>
        </authorList>
    </citation>
    <scope>NUCLEOTIDE SEQUENCE [LARGE SCALE GENOMIC DNA]</scope>
    <source>
        <strain evidence="8">Ysfricsl-2016a</strain>
        <tissue evidence="8">Blood</tissue>
    </source>
</reference>
<feature type="compositionally biased region" description="Basic and acidic residues" evidence="6">
    <location>
        <begin position="442"/>
        <end position="459"/>
    </location>
</feature>
<dbReference type="Pfam" id="PF10341">
    <property type="entry name" value="TPP1"/>
    <property type="match status" value="1"/>
</dbReference>
<evidence type="ECO:0000313" key="9">
    <source>
        <dbReference type="Proteomes" id="UP000438429"/>
    </source>
</evidence>
<proteinExistence type="predicted"/>
<dbReference type="InterPro" id="IPR019437">
    <property type="entry name" value="TPP1/Est3"/>
</dbReference>
<feature type="region of interest" description="Disordered" evidence="6">
    <location>
        <begin position="258"/>
        <end position="277"/>
    </location>
</feature>
<feature type="region of interest" description="Disordered" evidence="6">
    <location>
        <begin position="202"/>
        <end position="233"/>
    </location>
</feature>
<feature type="domain" description="Shelterin complex subunit TPP1/Est3" evidence="7">
    <location>
        <begin position="9"/>
        <end position="154"/>
    </location>
</feature>
<comment type="subcellular location">
    <subcellularLocation>
        <location evidence="2">Chromosome</location>
        <location evidence="2">Telomere</location>
    </subcellularLocation>
    <subcellularLocation>
        <location evidence="1">Nucleus</location>
    </subcellularLocation>
</comment>
<dbReference type="GO" id="GO:0016233">
    <property type="term" value="P:telomere capping"/>
    <property type="evidence" value="ECO:0007669"/>
    <property type="project" value="InterPro"/>
</dbReference>
<dbReference type="GO" id="GO:0005697">
    <property type="term" value="C:telomerase holoenzyme complex"/>
    <property type="evidence" value="ECO:0007669"/>
    <property type="project" value="InterPro"/>
</dbReference>
<dbReference type="GO" id="GO:0042162">
    <property type="term" value="F:telomeric DNA binding"/>
    <property type="evidence" value="ECO:0007669"/>
    <property type="project" value="InterPro"/>
</dbReference>
<dbReference type="PANTHER" id="PTHR14487:SF3">
    <property type="entry name" value="ADRENOCORTICAL DYSPLASIA PROTEIN HOMOLOG"/>
    <property type="match status" value="1"/>
</dbReference>
<keyword evidence="4" id="KW-0779">Telomere</keyword>
<gene>
    <name evidence="8" type="ORF">F2P81_006736</name>
</gene>
<evidence type="ECO:0000259" key="7">
    <source>
        <dbReference type="Pfam" id="PF10341"/>
    </source>
</evidence>
<evidence type="ECO:0000256" key="1">
    <source>
        <dbReference type="ARBA" id="ARBA00004123"/>
    </source>
</evidence>
<feature type="compositionally biased region" description="Polar residues" evidence="6">
    <location>
        <begin position="355"/>
        <end position="385"/>
    </location>
</feature>
<dbReference type="GO" id="GO:0007004">
    <property type="term" value="P:telomere maintenance via telomerase"/>
    <property type="evidence" value="ECO:0007669"/>
    <property type="project" value="InterPro"/>
</dbReference>
<evidence type="ECO:0000256" key="2">
    <source>
        <dbReference type="ARBA" id="ARBA00004574"/>
    </source>
</evidence>
<protein>
    <recommendedName>
        <fullName evidence="7">Shelterin complex subunit TPP1/Est3 domain-containing protein</fullName>
    </recommendedName>
</protein>
<sequence length="583" mass="63384">MPRAARNQLCPWIEALILSYGSREEEGGCGRLKAHVIGVGQMTQSQAQGSEGLTGLLFLSDGALQIPAVLTASAWERLQEHEDRECFTSLLNTTVCVQDCRLRFHMAPQQIRCRFFLSVGELATTAAGPVKENTPCSTTLPSVRRKICETWRAQRGRQEEEEAPDSQKSQCGFDLSELLGEWQHDCVQAVLDDVRERLVAASRLRPVSPRPSTSADASSPPHPDSPTTATGWDVDRVRYKGAERFSVPVKCLLIPEEDAQRKPASAAAAQASVDDAEWRLSTPAVAERGPDPCETSPPPAEHRTPHEDTTTPVIVNDIVLLTNPWDMFRPPSSSSSSDTSPQTSPTNTLRRKPTAATSTPHDVAALTSTQLPERSPGETQQSSGEHSFIPPYQKPPLSSCVPGTAASSSAPSSSVIPPEPFSRPSDPSANATDELARNPSSVHRDGEIWSKDTKETVEVKHRKAKRKRSEPTPDVEEEQVSGNPPSWLFDDTQAAASGAEEVTGGHNQGQSAASVLRKTPTVHSGGRPFTYSYKVSGQNLQDLGRFQVAESLLRWAVKYLVPERTENLHNGSATSDRTKVTSL</sequence>
<dbReference type="PANTHER" id="PTHR14487">
    <property type="entry name" value="ADRENOCORTICAL DYSPLASIA PROTEIN ACD"/>
    <property type="match status" value="1"/>
</dbReference>
<organism evidence="8 9">
    <name type="scientific">Scophthalmus maximus</name>
    <name type="common">Turbot</name>
    <name type="synonym">Psetta maxima</name>
    <dbReference type="NCBI Taxonomy" id="52904"/>
    <lineage>
        <taxon>Eukaryota</taxon>
        <taxon>Metazoa</taxon>
        <taxon>Chordata</taxon>
        <taxon>Craniata</taxon>
        <taxon>Vertebrata</taxon>
        <taxon>Euteleostomi</taxon>
        <taxon>Actinopterygii</taxon>
        <taxon>Neopterygii</taxon>
        <taxon>Teleostei</taxon>
        <taxon>Neoteleostei</taxon>
        <taxon>Acanthomorphata</taxon>
        <taxon>Carangaria</taxon>
        <taxon>Pleuronectiformes</taxon>
        <taxon>Pleuronectoidei</taxon>
        <taxon>Scophthalmidae</taxon>
        <taxon>Scophthalmus</taxon>
    </lineage>
</organism>
<evidence type="ECO:0000256" key="6">
    <source>
        <dbReference type="SAM" id="MobiDB-lite"/>
    </source>
</evidence>
<evidence type="ECO:0000256" key="4">
    <source>
        <dbReference type="ARBA" id="ARBA00022895"/>
    </source>
</evidence>
<evidence type="ECO:0000313" key="8">
    <source>
        <dbReference type="EMBL" id="KAF0040838.1"/>
    </source>
</evidence>
<accession>A0A6A4T8Y9</accession>
<dbReference type="Proteomes" id="UP000438429">
    <property type="component" value="Unassembled WGS sequence"/>
</dbReference>
<feature type="compositionally biased region" description="Low complexity" evidence="6">
    <location>
        <begin position="210"/>
        <end position="230"/>
    </location>
</feature>
<dbReference type="GO" id="GO:0032211">
    <property type="term" value="P:negative regulation of telomere maintenance via telomerase"/>
    <property type="evidence" value="ECO:0007669"/>
    <property type="project" value="TreeGrafter"/>
</dbReference>
<feature type="region of interest" description="Disordered" evidence="6">
    <location>
        <begin position="282"/>
        <end position="312"/>
    </location>
</feature>
<dbReference type="InterPro" id="IPR028631">
    <property type="entry name" value="ACD"/>
</dbReference>
<comment type="caution">
    <text evidence="8">The sequence shown here is derived from an EMBL/GenBank/DDBJ whole genome shotgun (WGS) entry which is preliminary data.</text>
</comment>
<feature type="region of interest" description="Disordered" evidence="6">
    <location>
        <begin position="325"/>
        <end position="527"/>
    </location>
</feature>
<keyword evidence="3" id="KW-0158">Chromosome</keyword>
<dbReference type="EMBL" id="VEVO01000006">
    <property type="protein sequence ID" value="KAF0040838.1"/>
    <property type="molecule type" value="Genomic_DNA"/>
</dbReference>